<dbReference type="Proteomes" id="UP000641646">
    <property type="component" value="Unassembled WGS sequence"/>
</dbReference>
<dbReference type="RefSeq" id="WP_190464925.1">
    <property type="nucleotide sequence ID" value="NZ_JACJPW010000031.1"/>
</dbReference>
<evidence type="ECO:0000313" key="1">
    <source>
        <dbReference type="EMBL" id="MBD2182117.1"/>
    </source>
</evidence>
<comment type="caution">
    <text evidence="1">The sequence shown here is derived from an EMBL/GenBank/DDBJ whole genome shotgun (WGS) entry which is preliminary data.</text>
</comment>
<keyword evidence="2" id="KW-1185">Reference proteome</keyword>
<evidence type="ECO:0000313" key="2">
    <source>
        <dbReference type="Proteomes" id="UP000641646"/>
    </source>
</evidence>
<name>A0A926VE94_9CYAN</name>
<reference evidence="1" key="1">
    <citation type="journal article" date="2015" name="ISME J.">
        <title>Draft Genome Sequence of Streptomyces incarnatus NRRL8089, which Produces the Nucleoside Antibiotic Sinefungin.</title>
        <authorList>
            <person name="Oshima K."/>
            <person name="Hattori M."/>
            <person name="Shimizu H."/>
            <person name="Fukuda K."/>
            <person name="Nemoto M."/>
            <person name="Inagaki K."/>
            <person name="Tamura T."/>
        </authorList>
    </citation>
    <scope>NUCLEOTIDE SEQUENCE</scope>
    <source>
        <strain evidence="1">FACHB-1375</strain>
    </source>
</reference>
<protein>
    <submittedName>
        <fullName evidence="1">Uncharacterized protein</fullName>
    </submittedName>
</protein>
<dbReference type="EMBL" id="JACJPW010000031">
    <property type="protein sequence ID" value="MBD2182117.1"/>
    <property type="molecule type" value="Genomic_DNA"/>
</dbReference>
<organism evidence="1 2">
    <name type="scientific">Aerosakkonema funiforme FACHB-1375</name>
    <dbReference type="NCBI Taxonomy" id="2949571"/>
    <lineage>
        <taxon>Bacteria</taxon>
        <taxon>Bacillati</taxon>
        <taxon>Cyanobacteriota</taxon>
        <taxon>Cyanophyceae</taxon>
        <taxon>Oscillatoriophycideae</taxon>
        <taxon>Aerosakkonematales</taxon>
        <taxon>Aerosakkonemataceae</taxon>
        <taxon>Aerosakkonema</taxon>
    </lineage>
</organism>
<proteinExistence type="predicted"/>
<sequence length="207" mass="22175">MEFNHNFFAKQAWFSRATIIAIMASSIAACNDTTNNPNAATSTPSPTQTVVVTPSPVPTQTVVVTPSPIPTQTVVVTPSPIPTQTVVVREPITDLAIVGTTPDKQSLVNKRVEVTNITTQNVNGDRTFWVGAGNNQQLFVVLDPVLDAGSAENKVVVKPGQALNLNGVIKPMPSSQQAQTQWGLSAAEAQQLSNQTIYLQADRIRFL</sequence>
<gene>
    <name evidence="1" type="ORF">H6G03_13550</name>
</gene>
<reference evidence="1" key="2">
    <citation type="submission" date="2020-08" db="EMBL/GenBank/DDBJ databases">
        <authorList>
            <person name="Chen M."/>
            <person name="Teng W."/>
            <person name="Zhao L."/>
            <person name="Hu C."/>
            <person name="Zhou Y."/>
            <person name="Han B."/>
            <person name="Song L."/>
            <person name="Shu W."/>
        </authorList>
    </citation>
    <scope>NUCLEOTIDE SEQUENCE</scope>
    <source>
        <strain evidence="1">FACHB-1375</strain>
    </source>
</reference>
<accession>A0A926VE94</accession>
<dbReference type="AlphaFoldDB" id="A0A926VE94"/>